<name>M7WT42_ENTHI</name>
<sequence length="78" mass="9235">MIKFDIKIPKYAFISFNQMNYYLFEFGGNDICTCKENYKIQSYCEQHSFSYKGISNALCGKEFPECFTLQQIIVIEMK</sequence>
<evidence type="ECO:0000313" key="1">
    <source>
        <dbReference type="EMBL" id="EMS14589.1"/>
    </source>
</evidence>
<gene>
    <name evidence="1" type="ORF">KM1_083340</name>
</gene>
<protein>
    <submittedName>
        <fullName evidence="1">Uncharacterized protein</fullName>
    </submittedName>
</protein>
<dbReference type="EMBL" id="KB637914">
    <property type="protein sequence ID" value="EMS14589.1"/>
    <property type="molecule type" value="Genomic_DNA"/>
</dbReference>
<dbReference type="Proteomes" id="UP000030780">
    <property type="component" value="Unassembled WGS sequence"/>
</dbReference>
<accession>M7WT42</accession>
<dbReference type="VEuPathDB" id="AmoebaDB:KM1_083340"/>
<dbReference type="AlphaFoldDB" id="M7WT42"/>
<evidence type="ECO:0000313" key="2">
    <source>
        <dbReference type="Proteomes" id="UP000030780"/>
    </source>
</evidence>
<organism evidence="1 2">
    <name type="scientific">Entamoeba histolytica HM-3:IMSS</name>
    <dbReference type="NCBI Taxonomy" id="885315"/>
    <lineage>
        <taxon>Eukaryota</taxon>
        <taxon>Amoebozoa</taxon>
        <taxon>Evosea</taxon>
        <taxon>Archamoebae</taxon>
        <taxon>Mastigamoebida</taxon>
        <taxon>Entamoebidae</taxon>
        <taxon>Entamoeba</taxon>
    </lineage>
</organism>
<proteinExistence type="predicted"/>
<reference evidence="1 2" key="1">
    <citation type="submission" date="2013-01" db="EMBL/GenBank/DDBJ databases">
        <authorList>
            <person name="Inman J."/>
            <person name="Zafar N."/>
            <person name="Lorenzi H."/>
            <person name="Caler E."/>
        </authorList>
    </citation>
    <scope>NUCLEOTIDE SEQUENCE [LARGE SCALE GENOMIC DNA]</scope>
    <source>
        <strain evidence="1 2">HM-3:IMSS</strain>
    </source>
</reference>